<dbReference type="Proteomes" id="UP000242547">
    <property type="component" value="Unassembled WGS sequence"/>
</dbReference>
<evidence type="ECO:0000256" key="8">
    <source>
        <dbReference type="ARBA" id="ARBA00032824"/>
    </source>
</evidence>
<evidence type="ECO:0000256" key="9">
    <source>
        <dbReference type="ARBA" id="ARBA00038489"/>
    </source>
</evidence>
<evidence type="ECO:0000313" key="16">
    <source>
        <dbReference type="Proteomes" id="UP000242547"/>
    </source>
</evidence>
<dbReference type="PANTHER" id="PTHR42801:SF7">
    <property type="entry name" value="SLL1159 PROTEIN"/>
    <property type="match status" value="1"/>
</dbReference>
<dbReference type="AlphaFoldDB" id="A0A2T4KH71"/>
<evidence type="ECO:0000256" key="5">
    <source>
        <dbReference type="ARBA" id="ARBA00023002"/>
    </source>
</evidence>
<dbReference type="Pfam" id="PF00578">
    <property type="entry name" value="AhpC-TSA"/>
    <property type="match status" value="1"/>
</dbReference>
<comment type="caution">
    <text evidence="13">The sequence shown here is derived from an EMBL/GenBank/DDBJ whole genome shotgun (WGS) entry which is preliminary data.</text>
</comment>
<evidence type="ECO:0000313" key="14">
    <source>
        <dbReference type="EMBL" id="PTF12565.1"/>
    </source>
</evidence>
<dbReference type="EMBL" id="PYZI01000021">
    <property type="protein sequence ID" value="PTF12565.1"/>
    <property type="molecule type" value="Genomic_DNA"/>
</dbReference>
<dbReference type="InterPro" id="IPR000866">
    <property type="entry name" value="AhpC/TSA"/>
</dbReference>
<comment type="similarity">
    <text evidence="9">Belongs to the peroxiredoxin family. BCP/PrxQ subfamily.</text>
</comment>
<evidence type="ECO:0000256" key="1">
    <source>
        <dbReference type="ARBA" id="ARBA00003330"/>
    </source>
</evidence>
<keyword evidence="3" id="KW-0575">Peroxidase</keyword>
<reference evidence="13" key="2">
    <citation type="submission" date="2018-03" db="EMBL/GenBank/DDBJ databases">
        <authorList>
            <person name="Keele B.F."/>
        </authorList>
    </citation>
    <scope>NUCLEOTIDE SEQUENCE</scope>
    <source>
        <strain evidence="13">SNUC 761</strain>
    </source>
</reference>
<keyword evidence="5" id="KW-0560">Oxidoreductase</keyword>
<reference evidence="15 16" key="1">
    <citation type="journal article" date="2016" name="Front. Microbiol.">
        <title>Comprehensive Phylogenetic Analysis of Bovine Non-aureus Staphylococci Species Based on Whole-Genome Sequencing.</title>
        <authorList>
            <person name="Naushad S."/>
            <person name="Barkema H.W."/>
            <person name="Luby C."/>
            <person name="Condas L.A."/>
            <person name="Nobrega D.B."/>
            <person name="Carson D.A."/>
            <person name="De Buck J."/>
        </authorList>
    </citation>
    <scope>NUCLEOTIDE SEQUENCE [LARGE SCALE GENOMIC DNA]</scope>
    <source>
        <strain evidence="14 15">SNUC 1409</strain>
        <strain evidence="13 16">SNUC 761</strain>
    </source>
</reference>
<dbReference type="InterPro" id="IPR036249">
    <property type="entry name" value="Thioredoxin-like_sf"/>
</dbReference>
<name>A0A2T4KH71_9STAP</name>
<dbReference type="GO" id="GO:0045454">
    <property type="term" value="P:cell redox homeostasis"/>
    <property type="evidence" value="ECO:0007669"/>
    <property type="project" value="TreeGrafter"/>
</dbReference>
<sequence length="214" mass="24290">MTSLHEDINNFKEQFKQNAPEEKQRLMAEATRELEESKTSLGLEEGDQINDFQLPDATGKMISIMDKLKDGPVILTFYRGGWCPYCNLELNAYQREFKEIQETGATLMAISPETPDASLSTKEKNELEFIVLSDEKNNVAKQFNLVFSMPDYLIEVYQQSGLDVAGHNGNEDWELPKPATFVIDTSGKIVFAEVNSDYTKRTEPSKIIEIASKY</sequence>
<dbReference type="EC" id="1.11.1.24" evidence="2"/>
<dbReference type="CDD" id="cd02970">
    <property type="entry name" value="PRX_like2"/>
    <property type="match status" value="1"/>
</dbReference>
<dbReference type="Gene3D" id="3.40.30.10">
    <property type="entry name" value="Glutaredoxin"/>
    <property type="match status" value="1"/>
</dbReference>
<evidence type="ECO:0000256" key="6">
    <source>
        <dbReference type="ARBA" id="ARBA00023157"/>
    </source>
</evidence>
<feature type="domain" description="Thioredoxin" evidence="12">
    <location>
        <begin position="43"/>
        <end position="214"/>
    </location>
</feature>
<evidence type="ECO:0000313" key="15">
    <source>
        <dbReference type="Proteomes" id="UP000242088"/>
    </source>
</evidence>
<dbReference type="GO" id="GO:0034599">
    <property type="term" value="P:cellular response to oxidative stress"/>
    <property type="evidence" value="ECO:0007669"/>
    <property type="project" value="TreeGrafter"/>
</dbReference>
<protein>
    <recommendedName>
        <fullName evidence="2">thioredoxin-dependent peroxiredoxin</fullName>
        <ecNumber evidence="2">1.11.1.24</ecNumber>
    </recommendedName>
    <alternativeName>
        <fullName evidence="10">Bacterioferritin comigratory protein</fullName>
    </alternativeName>
    <alternativeName>
        <fullName evidence="8">Thioredoxin peroxidase</fullName>
    </alternativeName>
</protein>
<proteinExistence type="inferred from homology"/>
<dbReference type="RefSeq" id="WP_107362945.1">
    <property type="nucleotide sequence ID" value="NZ_PYZI01000021.1"/>
</dbReference>
<keyword evidence="7" id="KW-0676">Redox-active center</keyword>
<evidence type="ECO:0000256" key="2">
    <source>
        <dbReference type="ARBA" id="ARBA00013017"/>
    </source>
</evidence>
<keyword evidence="6" id="KW-1015">Disulfide bond</keyword>
<gene>
    <name evidence="13" type="ORF">BUY44_06860</name>
    <name evidence="14" type="ORF">BUY47_11500</name>
</gene>
<evidence type="ECO:0000256" key="4">
    <source>
        <dbReference type="ARBA" id="ARBA00022862"/>
    </source>
</evidence>
<evidence type="ECO:0000313" key="13">
    <source>
        <dbReference type="EMBL" id="PTE73238.1"/>
    </source>
</evidence>
<dbReference type="EMBL" id="PYZL01000039">
    <property type="protein sequence ID" value="PTE73238.1"/>
    <property type="molecule type" value="Genomic_DNA"/>
</dbReference>
<keyword evidence="4" id="KW-0049">Antioxidant</keyword>
<comment type="catalytic activity">
    <reaction evidence="11">
        <text>a hydroperoxide + [thioredoxin]-dithiol = an alcohol + [thioredoxin]-disulfide + H2O</text>
        <dbReference type="Rhea" id="RHEA:62620"/>
        <dbReference type="Rhea" id="RHEA-COMP:10698"/>
        <dbReference type="Rhea" id="RHEA-COMP:10700"/>
        <dbReference type="ChEBI" id="CHEBI:15377"/>
        <dbReference type="ChEBI" id="CHEBI:29950"/>
        <dbReference type="ChEBI" id="CHEBI:30879"/>
        <dbReference type="ChEBI" id="CHEBI:35924"/>
        <dbReference type="ChEBI" id="CHEBI:50058"/>
        <dbReference type="EC" id="1.11.1.24"/>
    </reaction>
</comment>
<dbReference type="GO" id="GO:0008379">
    <property type="term" value="F:thioredoxin peroxidase activity"/>
    <property type="evidence" value="ECO:0007669"/>
    <property type="project" value="TreeGrafter"/>
</dbReference>
<dbReference type="GO" id="GO:0005737">
    <property type="term" value="C:cytoplasm"/>
    <property type="evidence" value="ECO:0007669"/>
    <property type="project" value="TreeGrafter"/>
</dbReference>
<evidence type="ECO:0000256" key="3">
    <source>
        <dbReference type="ARBA" id="ARBA00022559"/>
    </source>
</evidence>
<dbReference type="OrthoDB" id="9809746at2"/>
<dbReference type="InterPro" id="IPR050924">
    <property type="entry name" value="Peroxiredoxin_BCP/PrxQ"/>
</dbReference>
<evidence type="ECO:0000256" key="10">
    <source>
        <dbReference type="ARBA" id="ARBA00041373"/>
    </source>
</evidence>
<organism evidence="13 16">
    <name type="scientific">Staphylococcus devriesei</name>
    <dbReference type="NCBI Taxonomy" id="586733"/>
    <lineage>
        <taxon>Bacteria</taxon>
        <taxon>Bacillati</taxon>
        <taxon>Bacillota</taxon>
        <taxon>Bacilli</taxon>
        <taxon>Bacillales</taxon>
        <taxon>Staphylococcaceae</taxon>
        <taxon>Staphylococcus</taxon>
    </lineage>
</organism>
<dbReference type="PANTHER" id="PTHR42801">
    <property type="entry name" value="THIOREDOXIN-DEPENDENT PEROXIDE REDUCTASE"/>
    <property type="match status" value="1"/>
</dbReference>
<reference evidence="14" key="3">
    <citation type="submission" date="2018-03" db="EMBL/GenBank/DDBJ databases">
        <authorList>
            <person name="Naushad S."/>
        </authorList>
    </citation>
    <scope>NUCLEOTIDE SEQUENCE</scope>
    <source>
        <strain evidence="14">SNUC 1409</strain>
    </source>
</reference>
<evidence type="ECO:0000259" key="12">
    <source>
        <dbReference type="PROSITE" id="PS51352"/>
    </source>
</evidence>
<dbReference type="Proteomes" id="UP000242088">
    <property type="component" value="Unassembled WGS sequence"/>
</dbReference>
<keyword evidence="15" id="KW-1185">Reference proteome</keyword>
<dbReference type="PROSITE" id="PS51352">
    <property type="entry name" value="THIOREDOXIN_2"/>
    <property type="match status" value="1"/>
</dbReference>
<dbReference type="SUPFAM" id="SSF52833">
    <property type="entry name" value="Thioredoxin-like"/>
    <property type="match status" value="1"/>
</dbReference>
<evidence type="ECO:0000256" key="7">
    <source>
        <dbReference type="ARBA" id="ARBA00023284"/>
    </source>
</evidence>
<comment type="function">
    <text evidence="1">Thiol-specific peroxidase that catalyzes the reduction of hydrogen peroxide and organic hydroperoxides to water and alcohols, respectively. Plays a role in cell protection against oxidative stress by detoxifying peroxides and as sensor of hydrogen peroxide-mediated signaling events.</text>
</comment>
<dbReference type="InterPro" id="IPR013766">
    <property type="entry name" value="Thioredoxin_domain"/>
</dbReference>
<accession>A0A2T4KH71</accession>
<evidence type="ECO:0000256" key="11">
    <source>
        <dbReference type="ARBA" id="ARBA00049091"/>
    </source>
</evidence>